<organism evidence="2 3">
    <name type="scientific">Urocitellus parryii</name>
    <name type="common">Arctic ground squirrel</name>
    <name type="synonym">Spermophilus parryii</name>
    <dbReference type="NCBI Taxonomy" id="9999"/>
    <lineage>
        <taxon>Eukaryota</taxon>
        <taxon>Metazoa</taxon>
        <taxon>Chordata</taxon>
        <taxon>Craniata</taxon>
        <taxon>Vertebrata</taxon>
        <taxon>Euteleostomi</taxon>
        <taxon>Mammalia</taxon>
        <taxon>Eutheria</taxon>
        <taxon>Euarchontoglires</taxon>
        <taxon>Glires</taxon>
        <taxon>Rodentia</taxon>
        <taxon>Sciuromorpha</taxon>
        <taxon>Sciuridae</taxon>
        <taxon>Xerinae</taxon>
        <taxon>Marmotini</taxon>
        <taxon>Urocitellus</taxon>
    </lineage>
</organism>
<accession>A0A8D2KJU9</accession>
<dbReference type="PANTHER" id="PTHR32019">
    <property type="entry name" value="R3H DOMAIN-CONTAINING PROTEIN 4"/>
    <property type="match status" value="1"/>
</dbReference>
<dbReference type="InterPro" id="IPR039629">
    <property type="entry name" value="R3HDM4"/>
</dbReference>
<reference evidence="2" key="1">
    <citation type="submission" date="2025-08" db="UniProtKB">
        <authorList>
            <consortium name="Ensembl"/>
        </authorList>
    </citation>
    <scope>IDENTIFICATION</scope>
</reference>
<dbReference type="InterPro" id="IPR036867">
    <property type="entry name" value="R3H_dom_sf"/>
</dbReference>
<dbReference type="GeneTree" id="ENSGT00390000015467"/>
<proteinExistence type="predicted"/>
<dbReference type="SUPFAM" id="SSF82708">
    <property type="entry name" value="R3H domain"/>
    <property type="match status" value="1"/>
</dbReference>
<dbReference type="Ensembl" id="ENSUPAT00010020950.1">
    <property type="protein sequence ID" value="ENSUPAP00010018394.1"/>
    <property type="gene ID" value="ENSUPAG00010014601.1"/>
</dbReference>
<feature type="compositionally biased region" description="Gly residues" evidence="1">
    <location>
        <begin position="1"/>
        <end position="33"/>
    </location>
</feature>
<protein>
    <submittedName>
        <fullName evidence="2">R3H domain containing 4</fullName>
    </submittedName>
</protein>
<gene>
    <name evidence="2" type="primary">R3HDM4</name>
</gene>
<dbReference type="AlphaFoldDB" id="A0A8D2KJU9"/>
<evidence type="ECO:0000256" key="1">
    <source>
        <dbReference type="SAM" id="MobiDB-lite"/>
    </source>
</evidence>
<evidence type="ECO:0000313" key="2">
    <source>
        <dbReference type="Ensembl" id="ENSUPAP00010018394.1"/>
    </source>
</evidence>
<dbReference type="GO" id="GO:0003676">
    <property type="term" value="F:nucleic acid binding"/>
    <property type="evidence" value="ECO:0007669"/>
    <property type="project" value="InterPro"/>
</dbReference>
<reference evidence="2" key="2">
    <citation type="submission" date="2025-09" db="UniProtKB">
        <authorList>
            <consortium name="Ensembl"/>
        </authorList>
    </citation>
    <scope>IDENTIFICATION</scope>
</reference>
<keyword evidence="3" id="KW-1185">Reference proteome</keyword>
<feature type="region of interest" description="Disordered" evidence="1">
    <location>
        <begin position="1"/>
        <end position="105"/>
    </location>
</feature>
<name>A0A8D2KJU9_UROPR</name>
<dbReference type="CDD" id="cd02325">
    <property type="entry name" value="R3H"/>
    <property type="match status" value="1"/>
</dbReference>
<dbReference type="Proteomes" id="UP000694417">
    <property type="component" value="Unplaced"/>
</dbReference>
<feature type="compositionally biased region" description="Low complexity" evidence="1">
    <location>
        <begin position="34"/>
        <end position="47"/>
    </location>
</feature>
<sequence>GPSRPGGGVRGGASHGRAGEPGGRPGGGGGGRPGRAADAAPPGLPARSGWLPGEETACLPAEAALHQPGRAELRPGAQGQGAQEPTAPAEHPAPPDSAGVAWGRAWPGGWGPDALRGAGHLRRGLQQLDLRGEDPAYTPRECFQRISRRLRAVLKRSRIPMETLETWEERLLGFFSVSPQAVYTAMLDNRSGWRAANCVRACVCVCEREREREGGGTPALATHCPCVHSFERLLLHAVCQYMDLISASADLEGRRQMKVSNRHLQFLPPGLLLSAYLEQHS</sequence>
<dbReference type="PANTHER" id="PTHR32019:SF2">
    <property type="entry name" value="R3H DOMAIN-CONTAINING PROTEIN 4"/>
    <property type="match status" value="1"/>
</dbReference>
<evidence type="ECO:0000313" key="3">
    <source>
        <dbReference type="Proteomes" id="UP000694417"/>
    </source>
</evidence>